<evidence type="ECO:0000313" key="3">
    <source>
        <dbReference type="Proteomes" id="UP000324222"/>
    </source>
</evidence>
<organism evidence="2 3">
    <name type="scientific">Portunus trituberculatus</name>
    <name type="common">Swimming crab</name>
    <name type="synonym">Neptunus trituberculatus</name>
    <dbReference type="NCBI Taxonomy" id="210409"/>
    <lineage>
        <taxon>Eukaryota</taxon>
        <taxon>Metazoa</taxon>
        <taxon>Ecdysozoa</taxon>
        <taxon>Arthropoda</taxon>
        <taxon>Crustacea</taxon>
        <taxon>Multicrustacea</taxon>
        <taxon>Malacostraca</taxon>
        <taxon>Eumalacostraca</taxon>
        <taxon>Eucarida</taxon>
        <taxon>Decapoda</taxon>
        <taxon>Pleocyemata</taxon>
        <taxon>Brachyura</taxon>
        <taxon>Eubrachyura</taxon>
        <taxon>Portunoidea</taxon>
        <taxon>Portunidae</taxon>
        <taxon>Portuninae</taxon>
        <taxon>Portunus</taxon>
    </lineage>
</organism>
<name>A0A5B7FJ52_PORTR</name>
<dbReference type="Proteomes" id="UP000324222">
    <property type="component" value="Unassembled WGS sequence"/>
</dbReference>
<feature type="region of interest" description="Disordered" evidence="1">
    <location>
        <begin position="40"/>
        <end position="59"/>
    </location>
</feature>
<sequence>MSPLLSLHSPVPPVIASLLLTTYIPPSILSLPFLALDKPSQMSSPGLPSQQSQPASRLRSSLSLHCDASYHFTSGNIPSLI</sequence>
<feature type="compositionally biased region" description="Low complexity" evidence="1">
    <location>
        <begin position="40"/>
        <end position="56"/>
    </location>
</feature>
<dbReference type="EMBL" id="VSRR010006773">
    <property type="protein sequence ID" value="MPC45535.1"/>
    <property type="molecule type" value="Genomic_DNA"/>
</dbReference>
<gene>
    <name evidence="2" type="ORF">E2C01_039237</name>
</gene>
<protein>
    <submittedName>
        <fullName evidence="2">Uncharacterized protein</fullName>
    </submittedName>
</protein>
<evidence type="ECO:0000313" key="2">
    <source>
        <dbReference type="EMBL" id="MPC45535.1"/>
    </source>
</evidence>
<accession>A0A5B7FJ52</accession>
<reference evidence="2 3" key="1">
    <citation type="submission" date="2019-05" db="EMBL/GenBank/DDBJ databases">
        <title>Another draft genome of Portunus trituberculatus and its Hox gene families provides insights of decapod evolution.</title>
        <authorList>
            <person name="Jeong J.-H."/>
            <person name="Song I."/>
            <person name="Kim S."/>
            <person name="Choi T."/>
            <person name="Kim D."/>
            <person name="Ryu S."/>
            <person name="Kim W."/>
        </authorList>
    </citation>
    <scope>NUCLEOTIDE SEQUENCE [LARGE SCALE GENOMIC DNA]</scope>
    <source>
        <tissue evidence="2">Muscle</tissue>
    </source>
</reference>
<proteinExistence type="predicted"/>
<keyword evidence="3" id="KW-1185">Reference proteome</keyword>
<comment type="caution">
    <text evidence="2">The sequence shown here is derived from an EMBL/GenBank/DDBJ whole genome shotgun (WGS) entry which is preliminary data.</text>
</comment>
<evidence type="ECO:0000256" key="1">
    <source>
        <dbReference type="SAM" id="MobiDB-lite"/>
    </source>
</evidence>
<dbReference type="AlphaFoldDB" id="A0A5B7FJ52"/>